<dbReference type="Pfam" id="PF03168">
    <property type="entry name" value="LEA_2"/>
    <property type="match status" value="1"/>
</dbReference>
<evidence type="ECO:0000256" key="3">
    <source>
        <dbReference type="ARBA" id="ARBA00022989"/>
    </source>
</evidence>
<dbReference type="Gramene" id="OB01G43580.1">
    <property type="protein sequence ID" value="OB01G43580.1"/>
    <property type="gene ID" value="OB01G43580"/>
</dbReference>
<dbReference type="EnsemblPlants" id="OB01G43580.1">
    <property type="protein sequence ID" value="OB01G43580.1"/>
    <property type="gene ID" value="OB01G43580"/>
</dbReference>
<dbReference type="InterPro" id="IPR004864">
    <property type="entry name" value="LEA_2"/>
</dbReference>
<feature type="region of interest" description="Disordered" evidence="5">
    <location>
        <begin position="1"/>
        <end position="89"/>
    </location>
</feature>
<reference evidence="8" key="2">
    <citation type="submission" date="2013-04" db="UniProtKB">
        <authorList>
            <consortium name="EnsemblPlants"/>
        </authorList>
    </citation>
    <scope>IDENTIFICATION</scope>
</reference>
<keyword evidence="2 6" id="KW-0812">Transmembrane</keyword>
<accession>J3L552</accession>
<feature type="compositionally biased region" description="Low complexity" evidence="5">
    <location>
        <begin position="44"/>
        <end position="54"/>
    </location>
</feature>
<dbReference type="HOGENOM" id="CLU_051752_0_0_1"/>
<evidence type="ECO:0000256" key="2">
    <source>
        <dbReference type="ARBA" id="ARBA00022692"/>
    </source>
</evidence>
<dbReference type="PANTHER" id="PTHR31234:SF70">
    <property type="entry name" value="LATE EMBRYOGENESIS ABUNDANT PROTEIN LEA-2 SUBGROUP DOMAIN-CONTAINING PROTEIN"/>
    <property type="match status" value="1"/>
</dbReference>
<dbReference type="eggNOG" id="ENOG502QUZX">
    <property type="taxonomic scope" value="Eukaryota"/>
</dbReference>
<evidence type="ECO:0000259" key="7">
    <source>
        <dbReference type="Pfam" id="PF03168"/>
    </source>
</evidence>
<dbReference type="GO" id="GO:0098542">
    <property type="term" value="P:defense response to other organism"/>
    <property type="evidence" value="ECO:0007669"/>
    <property type="project" value="InterPro"/>
</dbReference>
<dbReference type="AlphaFoldDB" id="J3L552"/>
<evidence type="ECO:0000313" key="8">
    <source>
        <dbReference type="EnsemblPlants" id="OB01G43580.1"/>
    </source>
</evidence>
<protein>
    <recommendedName>
        <fullName evidence="7">Late embryogenesis abundant protein LEA-2 subgroup domain-containing protein</fullName>
    </recommendedName>
</protein>
<sequence length="331" mass="35841">MHAQNAQIDSDARLEEEQPMVPHGRVHPAAATSSSDFSGEMNQSAASSDPSSSPLYSFHFEKPVPPTAQPPPSDALRYHQQQPPPAAGTYVVQMPKDKVFRVPPPENARLFQHYSRRAKRRASCSCVRVCSWLLLALLVLAVVLAVLAAVVYLVFKPRQPDYTLQSLAVSGLVGILGNASSSSSSTAPVTFSPEFDATIRADNPNDKIGVHYEGDGSHVAVSYGGVRLADGAWPAFYQGPKNVTVFVATAKGSGIRFSERFLREIAADGRLRSVPFDVDIKLPVRLQLGGGKTWAVPVSVRCTVAVDRLAADAKVVSKSCNVKVRFLFWKN</sequence>
<evidence type="ECO:0000256" key="1">
    <source>
        <dbReference type="ARBA" id="ARBA00004167"/>
    </source>
</evidence>
<proteinExistence type="predicted"/>
<feature type="domain" description="Late embryogenesis abundant protein LEA-2 subgroup" evidence="7">
    <location>
        <begin position="198"/>
        <end position="302"/>
    </location>
</feature>
<dbReference type="STRING" id="4533.J3L552"/>
<keyword evidence="4 6" id="KW-0472">Membrane</keyword>
<evidence type="ECO:0000256" key="4">
    <source>
        <dbReference type="ARBA" id="ARBA00023136"/>
    </source>
</evidence>
<dbReference type="PANTHER" id="PTHR31234">
    <property type="entry name" value="LATE EMBRYOGENESIS ABUNDANT (LEA) HYDROXYPROLINE-RICH GLYCOPROTEIN FAMILY"/>
    <property type="match status" value="1"/>
</dbReference>
<evidence type="ECO:0000256" key="6">
    <source>
        <dbReference type="SAM" id="Phobius"/>
    </source>
</evidence>
<keyword evidence="9" id="KW-1185">Reference proteome</keyword>
<evidence type="ECO:0000256" key="5">
    <source>
        <dbReference type="SAM" id="MobiDB-lite"/>
    </source>
</evidence>
<comment type="subcellular location">
    <subcellularLocation>
        <location evidence="1">Membrane</location>
        <topology evidence="1">Single-pass membrane protein</topology>
    </subcellularLocation>
</comment>
<dbReference type="GO" id="GO:0005886">
    <property type="term" value="C:plasma membrane"/>
    <property type="evidence" value="ECO:0007669"/>
    <property type="project" value="TreeGrafter"/>
</dbReference>
<keyword evidence="3 6" id="KW-1133">Transmembrane helix</keyword>
<feature type="transmembrane region" description="Helical" evidence="6">
    <location>
        <begin position="132"/>
        <end position="155"/>
    </location>
</feature>
<dbReference type="Proteomes" id="UP000006038">
    <property type="component" value="Chromosome 1"/>
</dbReference>
<evidence type="ECO:0000313" key="9">
    <source>
        <dbReference type="Proteomes" id="UP000006038"/>
    </source>
</evidence>
<dbReference type="InterPro" id="IPR044839">
    <property type="entry name" value="NDR1-like"/>
</dbReference>
<reference evidence="8" key="1">
    <citation type="journal article" date="2013" name="Nat. Commun.">
        <title>Whole-genome sequencing of Oryza brachyantha reveals mechanisms underlying Oryza genome evolution.</title>
        <authorList>
            <person name="Chen J."/>
            <person name="Huang Q."/>
            <person name="Gao D."/>
            <person name="Wang J."/>
            <person name="Lang Y."/>
            <person name="Liu T."/>
            <person name="Li B."/>
            <person name="Bai Z."/>
            <person name="Luis Goicoechea J."/>
            <person name="Liang C."/>
            <person name="Chen C."/>
            <person name="Zhang W."/>
            <person name="Sun S."/>
            <person name="Liao Y."/>
            <person name="Zhang X."/>
            <person name="Yang L."/>
            <person name="Song C."/>
            <person name="Wang M."/>
            <person name="Shi J."/>
            <person name="Liu G."/>
            <person name="Liu J."/>
            <person name="Zhou H."/>
            <person name="Zhou W."/>
            <person name="Yu Q."/>
            <person name="An N."/>
            <person name="Chen Y."/>
            <person name="Cai Q."/>
            <person name="Wang B."/>
            <person name="Liu B."/>
            <person name="Min J."/>
            <person name="Huang Y."/>
            <person name="Wu H."/>
            <person name="Li Z."/>
            <person name="Zhang Y."/>
            <person name="Yin Y."/>
            <person name="Song W."/>
            <person name="Jiang J."/>
            <person name="Jackson S.A."/>
            <person name="Wing R.A."/>
            <person name="Wang J."/>
            <person name="Chen M."/>
        </authorList>
    </citation>
    <scope>NUCLEOTIDE SEQUENCE [LARGE SCALE GENOMIC DNA]</scope>
    <source>
        <strain evidence="8">cv. IRGC 101232</strain>
    </source>
</reference>
<feature type="compositionally biased region" description="Pro residues" evidence="5">
    <location>
        <begin position="63"/>
        <end position="73"/>
    </location>
</feature>
<feature type="compositionally biased region" description="Polar residues" evidence="5">
    <location>
        <begin position="31"/>
        <end position="43"/>
    </location>
</feature>
<name>J3L552_ORYBR</name>
<organism evidence="8">
    <name type="scientific">Oryza brachyantha</name>
    <name type="common">malo sina</name>
    <dbReference type="NCBI Taxonomy" id="4533"/>
    <lineage>
        <taxon>Eukaryota</taxon>
        <taxon>Viridiplantae</taxon>
        <taxon>Streptophyta</taxon>
        <taxon>Embryophyta</taxon>
        <taxon>Tracheophyta</taxon>
        <taxon>Spermatophyta</taxon>
        <taxon>Magnoliopsida</taxon>
        <taxon>Liliopsida</taxon>
        <taxon>Poales</taxon>
        <taxon>Poaceae</taxon>
        <taxon>BOP clade</taxon>
        <taxon>Oryzoideae</taxon>
        <taxon>Oryzeae</taxon>
        <taxon>Oryzinae</taxon>
        <taxon>Oryza</taxon>
    </lineage>
</organism>